<dbReference type="Proteomes" id="UP000308707">
    <property type="component" value="Unassembled WGS sequence"/>
</dbReference>
<name>A0A4U5JV68_9GAMM</name>
<dbReference type="OrthoDB" id="8157936at2"/>
<evidence type="ECO:0000313" key="1">
    <source>
        <dbReference type="EMBL" id="TKR33820.1"/>
    </source>
</evidence>
<proteinExistence type="predicted"/>
<protein>
    <submittedName>
        <fullName evidence="1">Uncharacterized protein</fullName>
    </submittedName>
</protein>
<gene>
    <name evidence="1" type="ORF">FCE95_05980</name>
</gene>
<accession>A0A4U5JV68</accession>
<organism evidence="1 2">
    <name type="scientific">Luteimonas gilva</name>
    <dbReference type="NCBI Taxonomy" id="2572684"/>
    <lineage>
        <taxon>Bacteria</taxon>
        <taxon>Pseudomonadati</taxon>
        <taxon>Pseudomonadota</taxon>
        <taxon>Gammaproteobacteria</taxon>
        <taxon>Lysobacterales</taxon>
        <taxon>Lysobacteraceae</taxon>
        <taxon>Luteimonas</taxon>
    </lineage>
</organism>
<dbReference type="PROSITE" id="PS51257">
    <property type="entry name" value="PROKAR_LIPOPROTEIN"/>
    <property type="match status" value="1"/>
</dbReference>
<dbReference type="AlphaFoldDB" id="A0A4U5JV68"/>
<keyword evidence="2" id="KW-1185">Reference proteome</keyword>
<sequence>MKTIWTVMTALGLVACDTGASKAEEMVEVRMQLVRSDGSPLAHVPVRMVLSTEKSPRSPDAGVHLVTDAQGRIERKVMGKVEKRSVELDNMFARHRMDYIDVGIEMNWPGERALHWIGLDSNRSGTLVSSSVYKFGRLGRFDRLVTAWTLAPGERAPEGFDARVATMDHVERAQERRWVVDLVLATYDEPVRPKMIGAAPRTRRVT</sequence>
<dbReference type="RefSeq" id="WP_137266026.1">
    <property type="nucleotide sequence ID" value="NZ_SZUA01000001.1"/>
</dbReference>
<reference evidence="1 2" key="1">
    <citation type="submission" date="2019-04" db="EMBL/GenBank/DDBJ databases">
        <title>Reference strain of H23.</title>
        <authorList>
            <person name="Luo X."/>
        </authorList>
    </citation>
    <scope>NUCLEOTIDE SEQUENCE [LARGE SCALE GENOMIC DNA]</scope>
    <source>
        <strain evidence="1 2">H23</strain>
    </source>
</reference>
<dbReference type="EMBL" id="SZUA01000001">
    <property type="protein sequence ID" value="TKR33820.1"/>
    <property type="molecule type" value="Genomic_DNA"/>
</dbReference>
<evidence type="ECO:0000313" key="2">
    <source>
        <dbReference type="Proteomes" id="UP000308707"/>
    </source>
</evidence>
<comment type="caution">
    <text evidence="1">The sequence shown here is derived from an EMBL/GenBank/DDBJ whole genome shotgun (WGS) entry which is preliminary data.</text>
</comment>